<dbReference type="EMBL" id="BOCI01000301">
    <property type="protein sequence ID" value="GHW01453.1"/>
    <property type="molecule type" value="Genomic_DNA"/>
</dbReference>
<accession>A0ABQ3W5Y4</accession>
<reference evidence="2" key="1">
    <citation type="submission" date="2021-01" db="EMBL/GenBank/DDBJ databases">
        <title>Draft genome sequence of Nasalis larvatus strain YZ03.</title>
        <authorList>
            <person name="Suzuki-Hashido N."/>
            <person name="Tsuchida S."/>
            <person name="Hayakawa T."/>
        </authorList>
    </citation>
    <scope>NUCLEOTIDE SEQUENCE [LARGE SCALE GENOMIC DNA]</scope>
    <source>
        <strain evidence="2">YZ03</strain>
    </source>
</reference>
<dbReference type="RefSeq" id="WP_201331900.1">
    <property type="nucleotide sequence ID" value="NZ_BOCG01000451.1"/>
</dbReference>
<evidence type="ECO:0000313" key="1">
    <source>
        <dbReference type="EMBL" id="GHW01453.1"/>
    </source>
</evidence>
<organism evidence="1 2">
    <name type="scientific">Lactobacillus nasalidis</name>
    <dbReference type="NCBI Taxonomy" id="2797258"/>
    <lineage>
        <taxon>Bacteria</taxon>
        <taxon>Bacillati</taxon>
        <taxon>Bacillota</taxon>
        <taxon>Bacilli</taxon>
        <taxon>Lactobacillales</taxon>
        <taxon>Lactobacillaceae</taxon>
        <taxon>Lactobacillus</taxon>
    </lineage>
</organism>
<comment type="caution">
    <text evidence="1">The sequence shown here is derived from an EMBL/GenBank/DDBJ whole genome shotgun (WGS) entry which is preliminary data.</text>
</comment>
<dbReference type="Proteomes" id="UP000616547">
    <property type="component" value="Unassembled WGS sequence"/>
</dbReference>
<name>A0ABQ3W5Y4_9LACO</name>
<gene>
    <name evidence="1" type="ORF">lacNasYZ03_11400</name>
</gene>
<evidence type="ECO:0000313" key="2">
    <source>
        <dbReference type="Proteomes" id="UP000616547"/>
    </source>
</evidence>
<sequence length="56" mass="6871">MNIKKVPPNWQRLGFNSEEEMNLHEQKYKQEVARAFVQIKNEDWAQKIKARREKEK</sequence>
<protein>
    <submittedName>
        <fullName evidence="1">Uncharacterized protein</fullName>
    </submittedName>
</protein>
<proteinExistence type="predicted"/>
<keyword evidence="2" id="KW-1185">Reference proteome</keyword>